<comment type="caution">
    <text evidence="9">The sequence shown here is derived from an EMBL/GenBank/DDBJ whole genome shotgun (WGS) entry which is preliminary data.</text>
</comment>
<dbReference type="Gene3D" id="3.60.21.10">
    <property type="match status" value="1"/>
</dbReference>
<keyword evidence="3" id="KW-0904">Protein phosphatase</keyword>
<dbReference type="AlphaFoldDB" id="A0A2G8L327"/>
<organism evidence="9 10">
    <name type="scientific">Stichopus japonicus</name>
    <name type="common">Sea cucumber</name>
    <dbReference type="NCBI Taxonomy" id="307972"/>
    <lineage>
        <taxon>Eukaryota</taxon>
        <taxon>Metazoa</taxon>
        <taxon>Echinodermata</taxon>
        <taxon>Eleutherozoa</taxon>
        <taxon>Echinozoa</taxon>
        <taxon>Holothuroidea</taxon>
        <taxon>Aspidochirotacea</taxon>
        <taxon>Aspidochirotida</taxon>
        <taxon>Stichopodidae</taxon>
        <taxon>Apostichopus</taxon>
    </lineage>
</organism>
<keyword evidence="4" id="KW-0464">Manganese</keyword>
<gene>
    <name evidence="9" type="ORF">BSL78_08460</name>
</gene>
<evidence type="ECO:0000256" key="7">
    <source>
        <dbReference type="RuleBase" id="RU004273"/>
    </source>
</evidence>
<feature type="domain" description="Serine/threonine specific protein phosphatases" evidence="8">
    <location>
        <begin position="116"/>
        <end position="121"/>
    </location>
</feature>
<evidence type="ECO:0000313" key="10">
    <source>
        <dbReference type="Proteomes" id="UP000230750"/>
    </source>
</evidence>
<dbReference type="EMBL" id="MRZV01000240">
    <property type="protein sequence ID" value="PIK54642.1"/>
    <property type="molecule type" value="Genomic_DNA"/>
</dbReference>
<name>A0A2G8L327_STIJA</name>
<dbReference type="STRING" id="307972.A0A2G8L327"/>
<dbReference type="EC" id="3.1.3.16" evidence="7"/>
<dbReference type="OrthoDB" id="1930084at2759"/>
<evidence type="ECO:0000256" key="1">
    <source>
        <dbReference type="ARBA" id="ARBA00022723"/>
    </source>
</evidence>
<dbReference type="SUPFAM" id="SSF56300">
    <property type="entry name" value="Metallo-dependent phosphatases"/>
    <property type="match status" value="1"/>
</dbReference>
<dbReference type="Proteomes" id="UP000230750">
    <property type="component" value="Unassembled WGS sequence"/>
</dbReference>
<evidence type="ECO:0000256" key="3">
    <source>
        <dbReference type="ARBA" id="ARBA00022912"/>
    </source>
</evidence>
<dbReference type="InterPro" id="IPR029052">
    <property type="entry name" value="Metallo-depent_PP-like"/>
</dbReference>
<evidence type="ECO:0000256" key="4">
    <source>
        <dbReference type="ARBA" id="ARBA00023211"/>
    </source>
</evidence>
<evidence type="ECO:0000259" key="8">
    <source>
        <dbReference type="PROSITE" id="PS00125"/>
    </source>
</evidence>
<reference evidence="9 10" key="1">
    <citation type="journal article" date="2017" name="PLoS Biol.">
        <title>The sea cucumber genome provides insights into morphological evolution and visceral regeneration.</title>
        <authorList>
            <person name="Zhang X."/>
            <person name="Sun L."/>
            <person name="Yuan J."/>
            <person name="Sun Y."/>
            <person name="Gao Y."/>
            <person name="Zhang L."/>
            <person name="Li S."/>
            <person name="Dai H."/>
            <person name="Hamel J.F."/>
            <person name="Liu C."/>
            <person name="Yu Y."/>
            <person name="Liu S."/>
            <person name="Lin W."/>
            <person name="Guo K."/>
            <person name="Jin S."/>
            <person name="Xu P."/>
            <person name="Storey K.B."/>
            <person name="Huan P."/>
            <person name="Zhang T."/>
            <person name="Zhou Y."/>
            <person name="Zhang J."/>
            <person name="Lin C."/>
            <person name="Li X."/>
            <person name="Xing L."/>
            <person name="Huo D."/>
            <person name="Sun M."/>
            <person name="Wang L."/>
            <person name="Mercier A."/>
            <person name="Li F."/>
            <person name="Yang H."/>
            <person name="Xiang J."/>
        </authorList>
    </citation>
    <scope>NUCLEOTIDE SEQUENCE [LARGE SCALE GENOMIC DNA]</scope>
    <source>
        <strain evidence="9">Shaxun</strain>
        <tissue evidence="9">Muscle</tissue>
    </source>
</reference>
<dbReference type="GO" id="GO:0046872">
    <property type="term" value="F:metal ion binding"/>
    <property type="evidence" value="ECO:0007669"/>
    <property type="project" value="UniProtKB-KW"/>
</dbReference>
<evidence type="ECO:0000256" key="5">
    <source>
        <dbReference type="ARBA" id="ARBA00047761"/>
    </source>
</evidence>
<proteinExistence type="inferred from homology"/>
<comment type="similarity">
    <text evidence="7">Belongs to the PPP phosphatase family.</text>
</comment>
<protein>
    <recommendedName>
        <fullName evidence="7">Serine/threonine-protein phosphatase</fullName>
        <ecNumber evidence="7">3.1.3.16</ecNumber>
    </recommendedName>
</protein>
<dbReference type="PANTHER" id="PTHR11668">
    <property type="entry name" value="SERINE/THREONINE PROTEIN PHOSPHATASE"/>
    <property type="match status" value="1"/>
</dbReference>
<sequence length="311" mass="35995">MNQPEINLDRIIEQLLSSGGKQVQLPESQIRQLCQLSRKQFLEEPMLVELKAPVNIVGDIHGQYQDLIRHFEKCRFPPEANYLFLGDYVDRGKQSLETICLMLAYKLKHPENFFMLRGNHECASINRIYGFYDECKRRYNIKLWKTFTDTFNSLPIAASHKPTSDIPTMDWSVICSGLTQMRTSLVGVRMTVAFLYIRSDVIRHFLKQNDLSLIVRAHQPNPVYHPPHPHITIESVWNSVKEYEKPELAKLPVKKNDGKRELGLLLKVALLLLLFDLPSERCQRAVVSKLVVPLCRLLQGLYSEIRCSVCF</sequence>
<keyword evidence="1" id="KW-0479">Metal-binding</keyword>
<dbReference type="PROSITE" id="PS00125">
    <property type="entry name" value="SER_THR_PHOSPHATASE"/>
    <property type="match status" value="1"/>
</dbReference>
<dbReference type="Pfam" id="PF16891">
    <property type="entry name" value="STPPase_N"/>
    <property type="match status" value="1"/>
</dbReference>
<dbReference type="GO" id="GO:0005737">
    <property type="term" value="C:cytoplasm"/>
    <property type="evidence" value="ECO:0007669"/>
    <property type="project" value="TreeGrafter"/>
</dbReference>
<dbReference type="SMART" id="SM00156">
    <property type="entry name" value="PP2Ac"/>
    <property type="match status" value="1"/>
</dbReference>
<dbReference type="InterPro" id="IPR006186">
    <property type="entry name" value="Ser/Thr-sp_prot-phosphatase"/>
</dbReference>
<keyword evidence="2 7" id="KW-0378">Hydrolase</keyword>
<evidence type="ECO:0000313" key="9">
    <source>
        <dbReference type="EMBL" id="PIK54642.1"/>
    </source>
</evidence>
<accession>A0A2G8L327</accession>
<evidence type="ECO:0000256" key="2">
    <source>
        <dbReference type="ARBA" id="ARBA00022801"/>
    </source>
</evidence>
<comment type="catalytic activity">
    <reaction evidence="5">
        <text>O-phospho-L-seryl-[protein] + H2O = L-seryl-[protein] + phosphate</text>
        <dbReference type="Rhea" id="RHEA:20629"/>
        <dbReference type="Rhea" id="RHEA-COMP:9863"/>
        <dbReference type="Rhea" id="RHEA-COMP:11604"/>
        <dbReference type="ChEBI" id="CHEBI:15377"/>
        <dbReference type="ChEBI" id="CHEBI:29999"/>
        <dbReference type="ChEBI" id="CHEBI:43474"/>
        <dbReference type="ChEBI" id="CHEBI:83421"/>
        <dbReference type="EC" id="3.1.3.16"/>
    </reaction>
</comment>
<dbReference type="PANTHER" id="PTHR11668:SF513">
    <property type="entry name" value="SERINE_THREONINE-PROTEIN PHOSPHATASE"/>
    <property type="match status" value="1"/>
</dbReference>
<evidence type="ECO:0000256" key="6">
    <source>
        <dbReference type="ARBA" id="ARBA00048336"/>
    </source>
</evidence>
<dbReference type="InterPro" id="IPR031675">
    <property type="entry name" value="STPPase_N"/>
</dbReference>
<dbReference type="PRINTS" id="PR00114">
    <property type="entry name" value="STPHPHTASE"/>
</dbReference>
<dbReference type="InterPro" id="IPR050341">
    <property type="entry name" value="PP1_catalytic_subunit"/>
</dbReference>
<keyword evidence="10" id="KW-1185">Reference proteome</keyword>
<dbReference type="Pfam" id="PF00149">
    <property type="entry name" value="Metallophos"/>
    <property type="match status" value="1"/>
</dbReference>
<comment type="catalytic activity">
    <reaction evidence="6 7">
        <text>O-phospho-L-threonyl-[protein] + H2O = L-threonyl-[protein] + phosphate</text>
        <dbReference type="Rhea" id="RHEA:47004"/>
        <dbReference type="Rhea" id="RHEA-COMP:11060"/>
        <dbReference type="Rhea" id="RHEA-COMP:11605"/>
        <dbReference type="ChEBI" id="CHEBI:15377"/>
        <dbReference type="ChEBI" id="CHEBI:30013"/>
        <dbReference type="ChEBI" id="CHEBI:43474"/>
        <dbReference type="ChEBI" id="CHEBI:61977"/>
        <dbReference type="EC" id="3.1.3.16"/>
    </reaction>
</comment>
<dbReference type="GO" id="GO:0004722">
    <property type="term" value="F:protein serine/threonine phosphatase activity"/>
    <property type="evidence" value="ECO:0007669"/>
    <property type="project" value="UniProtKB-EC"/>
</dbReference>
<dbReference type="InterPro" id="IPR004843">
    <property type="entry name" value="Calcineurin-like_PHP"/>
</dbReference>
<dbReference type="GO" id="GO:0005634">
    <property type="term" value="C:nucleus"/>
    <property type="evidence" value="ECO:0007669"/>
    <property type="project" value="TreeGrafter"/>
</dbReference>